<feature type="compositionally biased region" description="Basic and acidic residues" evidence="1">
    <location>
        <begin position="505"/>
        <end position="514"/>
    </location>
</feature>
<feature type="compositionally biased region" description="Low complexity" evidence="1">
    <location>
        <begin position="323"/>
        <end position="333"/>
    </location>
</feature>
<feature type="compositionally biased region" description="Polar residues" evidence="1">
    <location>
        <begin position="1"/>
        <end position="18"/>
    </location>
</feature>
<gene>
    <name evidence="2" type="ORF">BU26DRAFT_504669</name>
</gene>
<keyword evidence="3" id="KW-1185">Reference proteome</keyword>
<feature type="compositionally biased region" description="Polar residues" evidence="1">
    <location>
        <begin position="339"/>
        <end position="357"/>
    </location>
</feature>
<evidence type="ECO:0000313" key="3">
    <source>
        <dbReference type="Proteomes" id="UP000800094"/>
    </source>
</evidence>
<feature type="compositionally biased region" description="Pro residues" evidence="1">
    <location>
        <begin position="377"/>
        <end position="406"/>
    </location>
</feature>
<dbReference type="RefSeq" id="XP_033685321.1">
    <property type="nucleotide sequence ID" value="XM_033826788.1"/>
</dbReference>
<dbReference type="AlphaFoldDB" id="A0A6A6IJG0"/>
<sequence>MQESRNPYFSAPQPNQLPQRGGSLLRKHRKRELAHSPTHHTAVPRDTQHTGRSPQISRQGDDEGMYPEPLNVKCKGSPAAENTERRSDPVPVAARPGLLQRAATGPYQQRQDPGVRDANHLHAPTLDFIHPVLRAARSRPPARPKSTPRPLFEAVLQWAHLEPFYDKFVGDLTVSQAKDHSEISCAIDRVEMQGSIHGNKKWTVESLKVVELLGVAEILQGRSWRWVVEEMVKPPEDVKWGAQTIGDNGRQRASIQEKVRRAQVPLSAAALLAARSQPALPPLPPLPNSAAFKLPGSPLAKTFIRNEDDDDDDSPPPEGIEWDSASAVSADSSPGPATPTDNPVNTYRLPDTSTNPNHKYVTDLHPNPTHPPDEDLPPPPKLPPPPALPPLSPTLPSPPPPPPPPALREKPHALDRDAITSLDLESKRDDIHATLAWMKGQIDSLPHQHPPFVHRSDRYSGESARTASSSKGSPLFPPASPSRRGSPVVAPLKPKPSKRGLSLRGRKDKDKNKEGGGSARSSREEKPGASSSARSSREGKQRAEERGALERVVHEAHDSLLERQEVEEGRKRQEERKGPGVKSIMLGFHRRNSEES</sequence>
<name>A0A6A6IJG0_9PLEO</name>
<feature type="compositionally biased region" description="Basic and acidic residues" evidence="1">
    <location>
        <begin position="535"/>
        <end position="578"/>
    </location>
</feature>
<accession>A0A6A6IJG0</accession>
<feature type="compositionally biased region" description="Polar residues" evidence="1">
    <location>
        <begin position="463"/>
        <end position="472"/>
    </location>
</feature>
<feature type="compositionally biased region" description="Basic and acidic residues" evidence="1">
    <location>
        <begin position="407"/>
        <end position="427"/>
    </location>
</feature>
<dbReference type="Proteomes" id="UP000800094">
    <property type="component" value="Unassembled WGS sequence"/>
</dbReference>
<feature type="region of interest" description="Disordered" evidence="1">
    <location>
        <begin position="302"/>
        <end position="427"/>
    </location>
</feature>
<evidence type="ECO:0000313" key="2">
    <source>
        <dbReference type="EMBL" id="KAF2250317.1"/>
    </source>
</evidence>
<proteinExistence type="predicted"/>
<reference evidence="2" key="1">
    <citation type="journal article" date="2020" name="Stud. Mycol.">
        <title>101 Dothideomycetes genomes: a test case for predicting lifestyles and emergence of pathogens.</title>
        <authorList>
            <person name="Haridas S."/>
            <person name="Albert R."/>
            <person name="Binder M."/>
            <person name="Bloem J."/>
            <person name="Labutti K."/>
            <person name="Salamov A."/>
            <person name="Andreopoulos B."/>
            <person name="Baker S."/>
            <person name="Barry K."/>
            <person name="Bills G."/>
            <person name="Bluhm B."/>
            <person name="Cannon C."/>
            <person name="Castanera R."/>
            <person name="Culley D."/>
            <person name="Daum C."/>
            <person name="Ezra D."/>
            <person name="Gonzalez J."/>
            <person name="Henrissat B."/>
            <person name="Kuo A."/>
            <person name="Liang C."/>
            <person name="Lipzen A."/>
            <person name="Lutzoni F."/>
            <person name="Magnuson J."/>
            <person name="Mondo S."/>
            <person name="Nolan M."/>
            <person name="Ohm R."/>
            <person name="Pangilinan J."/>
            <person name="Park H.-J."/>
            <person name="Ramirez L."/>
            <person name="Alfaro M."/>
            <person name="Sun H."/>
            <person name="Tritt A."/>
            <person name="Yoshinaga Y."/>
            <person name="Zwiers L.-H."/>
            <person name="Turgeon B."/>
            <person name="Goodwin S."/>
            <person name="Spatafora J."/>
            <person name="Crous P."/>
            <person name="Grigoriev I."/>
        </authorList>
    </citation>
    <scope>NUCLEOTIDE SEQUENCE</scope>
    <source>
        <strain evidence="2">CBS 122368</strain>
    </source>
</reference>
<organism evidence="2 3">
    <name type="scientific">Trematosphaeria pertusa</name>
    <dbReference type="NCBI Taxonomy" id="390896"/>
    <lineage>
        <taxon>Eukaryota</taxon>
        <taxon>Fungi</taxon>
        <taxon>Dikarya</taxon>
        <taxon>Ascomycota</taxon>
        <taxon>Pezizomycotina</taxon>
        <taxon>Dothideomycetes</taxon>
        <taxon>Pleosporomycetidae</taxon>
        <taxon>Pleosporales</taxon>
        <taxon>Massarineae</taxon>
        <taxon>Trematosphaeriaceae</taxon>
        <taxon>Trematosphaeria</taxon>
    </lineage>
</organism>
<protein>
    <submittedName>
        <fullName evidence="2">Uncharacterized protein</fullName>
    </submittedName>
</protein>
<dbReference type="EMBL" id="ML987194">
    <property type="protein sequence ID" value="KAF2250317.1"/>
    <property type="molecule type" value="Genomic_DNA"/>
</dbReference>
<evidence type="ECO:0000256" key="1">
    <source>
        <dbReference type="SAM" id="MobiDB-lite"/>
    </source>
</evidence>
<dbReference type="GeneID" id="54580118"/>
<feature type="region of interest" description="Disordered" evidence="1">
    <location>
        <begin position="442"/>
        <end position="596"/>
    </location>
</feature>
<feature type="region of interest" description="Disordered" evidence="1">
    <location>
        <begin position="1"/>
        <end position="119"/>
    </location>
</feature>